<reference evidence="7 8" key="1">
    <citation type="journal article" date="2021" name="Comput. Struct. Biotechnol. J.">
        <title>De novo genome assembly of the potent medicinal plant Rehmannia glutinosa using nanopore technology.</title>
        <authorList>
            <person name="Ma L."/>
            <person name="Dong C."/>
            <person name="Song C."/>
            <person name="Wang X."/>
            <person name="Zheng X."/>
            <person name="Niu Y."/>
            <person name="Chen S."/>
            <person name="Feng W."/>
        </authorList>
    </citation>
    <scope>NUCLEOTIDE SEQUENCE [LARGE SCALE GENOMIC DNA]</scope>
    <source>
        <strain evidence="7">DH-2019</strain>
    </source>
</reference>
<keyword evidence="4 5" id="KW-0833">Ubl conjugation pathway</keyword>
<dbReference type="Pfam" id="PF25598">
    <property type="entry name" value="ARM_PUB"/>
    <property type="match status" value="1"/>
</dbReference>
<dbReference type="InterPro" id="IPR016024">
    <property type="entry name" value="ARM-type_fold"/>
</dbReference>
<dbReference type="CDD" id="cd16664">
    <property type="entry name" value="RING-Ubox_PUB"/>
    <property type="match status" value="1"/>
</dbReference>
<dbReference type="Proteomes" id="UP001318860">
    <property type="component" value="Unassembled WGS sequence"/>
</dbReference>
<dbReference type="InterPro" id="IPR045210">
    <property type="entry name" value="RING-Ubox_PUB"/>
</dbReference>
<comment type="pathway">
    <text evidence="2 5">Protein modification; protein ubiquitination.</text>
</comment>
<sequence length="439" mass="49556">MTFLWRRRKCGRGGKRDKAIKPINSKKELTIPTHFRCPISLDLMKDPVSLSTGITYDRESIEKWIDAGNVTCPVTKQTLRNFDLIPNHALRKMIQEWCVDNKSYGVERIPTPRVPISPYEVSEICTRMLAATKNGDAKNCEELVKKIKNSARESERNRRCIVSNGIGSGLADMFETFACFSADKHVDLLKEILSALTWSFPLGEEGVTRLKSTVSLRCMTWFMNSEDLFSKQNAIFVLKDMIYEDQSCLDGLAQIEGIEEALFHIVKVPICPKATQACLVIIHRMMLLQEKGSIITLRFVQMGIIPLILDILVEGNKGICEKALGVLDSICNLKEGKESACDNALTVPLIVKKILRVSDTATKFSISILWKLILGENENVVIEAVQLGAFQKLLVVLQVGCSERTKEKVTELLKLMNMYRDKLDCFDSSMGFKYMKRSN</sequence>
<organism evidence="7 8">
    <name type="scientific">Rehmannia glutinosa</name>
    <name type="common">Chinese foxglove</name>
    <dbReference type="NCBI Taxonomy" id="99300"/>
    <lineage>
        <taxon>Eukaryota</taxon>
        <taxon>Viridiplantae</taxon>
        <taxon>Streptophyta</taxon>
        <taxon>Embryophyta</taxon>
        <taxon>Tracheophyta</taxon>
        <taxon>Spermatophyta</taxon>
        <taxon>Magnoliopsida</taxon>
        <taxon>eudicotyledons</taxon>
        <taxon>Gunneridae</taxon>
        <taxon>Pentapetalae</taxon>
        <taxon>asterids</taxon>
        <taxon>lamiids</taxon>
        <taxon>Lamiales</taxon>
        <taxon>Orobanchaceae</taxon>
        <taxon>Rehmannieae</taxon>
        <taxon>Rehmannia</taxon>
    </lineage>
</organism>
<dbReference type="EC" id="2.3.2.27" evidence="5"/>
<dbReference type="InterPro" id="IPR013083">
    <property type="entry name" value="Znf_RING/FYVE/PHD"/>
</dbReference>
<evidence type="ECO:0000313" key="8">
    <source>
        <dbReference type="Proteomes" id="UP001318860"/>
    </source>
</evidence>
<comment type="caution">
    <text evidence="7">The sequence shown here is derived from an EMBL/GenBank/DDBJ whole genome shotgun (WGS) entry which is preliminary data.</text>
</comment>
<dbReference type="PROSITE" id="PS51698">
    <property type="entry name" value="U_BOX"/>
    <property type="match status" value="1"/>
</dbReference>
<keyword evidence="8" id="KW-1185">Reference proteome</keyword>
<evidence type="ECO:0000259" key="6">
    <source>
        <dbReference type="PROSITE" id="PS51698"/>
    </source>
</evidence>
<dbReference type="EMBL" id="JABTTQ020001879">
    <property type="protein sequence ID" value="KAK6127479.1"/>
    <property type="molecule type" value="Genomic_DNA"/>
</dbReference>
<protein>
    <recommendedName>
        <fullName evidence="5 6">U-box domain-containing protein</fullName>
        <ecNumber evidence="5">2.3.2.27</ecNumber>
    </recommendedName>
    <alternativeName>
        <fullName evidence="5">RING-type E3 ubiquitin transferase PUB</fullName>
    </alternativeName>
</protein>
<accession>A0ABR0UXN5</accession>
<dbReference type="InterPro" id="IPR058678">
    <property type="entry name" value="ARM_PUB"/>
</dbReference>
<gene>
    <name evidence="7" type="ORF">DH2020_038774</name>
</gene>
<comment type="function">
    <text evidence="5">Functions as an E3 ubiquitin ligase.</text>
</comment>
<evidence type="ECO:0000256" key="4">
    <source>
        <dbReference type="ARBA" id="ARBA00022786"/>
    </source>
</evidence>
<evidence type="ECO:0000313" key="7">
    <source>
        <dbReference type="EMBL" id="KAK6127479.1"/>
    </source>
</evidence>
<feature type="domain" description="U-box" evidence="6">
    <location>
        <begin position="30"/>
        <end position="104"/>
    </location>
</feature>
<dbReference type="SMART" id="SM00504">
    <property type="entry name" value="Ubox"/>
    <property type="match status" value="1"/>
</dbReference>
<dbReference type="Gene3D" id="1.25.10.10">
    <property type="entry name" value="Leucine-rich Repeat Variant"/>
    <property type="match status" value="1"/>
</dbReference>
<dbReference type="SUPFAM" id="SSF48371">
    <property type="entry name" value="ARM repeat"/>
    <property type="match status" value="1"/>
</dbReference>
<name>A0ABR0UXN5_REHGL</name>
<evidence type="ECO:0000256" key="3">
    <source>
        <dbReference type="ARBA" id="ARBA00022679"/>
    </source>
</evidence>
<dbReference type="InterPro" id="IPR045185">
    <property type="entry name" value="PUB22/23/24-like"/>
</dbReference>
<dbReference type="InterPro" id="IPR011989">
    <property type="entry name" value="ARM-like"/>
</dbReference>
<dbReference type="InterPro" id="IPR003613">
    <property type="entry name" value="Ubox_domain"/>
</dbReference>
<dbReference type="SUPFAM" id="SSF57850">
    <property type="entry name" value="RING/U-box"/>
    <property type="match status" value="1"/>
</dbReference>
<keyword evidence="3 5" id="KW-0808">Transferase</keyword>
<dbReference type="PANTHER" id="PTHR22849:SF61">
    <property type="entry name" value="U-BOX DOMAIN-CONTAINING PROTEIN 21"/>
    <property type="match status" value="1"/>
</dbReference>
<evidence type="ECO:0000256" key="5">
    <source>
        <dbReference type="RuleBase" id="RU369093"/>
    </source>
</evidence>
<proteinExistence type="predicted"/>
<comment type="catalytic activity">
    <reaction evidence="1 5">
        <text>S-ubiquitinyl-[E2 ubiquitin-conjugating enzyme]-L-cysteine + [acceptor protein]-L-lysine = [E2 ubiquitin-conjugating enzyme]-L-cysteine + N(6)-ubiquitinyl-[acceptor protein]-L-lysine.</text>
        <dbReference type="EC" id="2.3.2.27"/>
    </reaction>
</comment>
<dbReference type="Gene3D" id="3.30.40.10">
    <property type="entry name" value="Zinc/RING finger domain, C3HC4 (zinc finger)"/>
    <property type="match status" value="1"/>
</dbReference>
<dbReference type="PANTHER" id="PTHR22849">
    <property type="entry name" value="WDSAM1 PROTEIN"/>
    <property type="match status" value="1"/>
</dbReference>
<evidence type="ECO:0000256" key="1">
    <source>
        <dbReference type="ARBA" id="ARBA00000900"/>
    </source>
</evidence>
<evidence type="ECO:0000256" key="2">
    <source>
        <dbReference type="ARBA" id="ARBA00004906"/>
    </source>
</evidence>
<dbReference type="Pfam" id="PF04564">
    <property type="entry name" value="U-box"/>
    <property type="match status" value="1"/>
</dbReference>